<dbReference type="PANTHER" id="PTHR35848">
    <property type="entry name" value="OXALATE-BINDING PROTEIN"/>
    <property type="match status" value="1"/>
</dbReference>
<evidence type="ECO:0000259" key="3">
    <source>
        <dbReference type="Pfam" id="PF07883"/>
    </source>
</evidence>
<evidence type="ECO:0000313" key="4">
    <source>
        <dbReference type="EMBL" id="PMK39685.1"/>
    </source>
</evidence>
<proteinExistence type="predicted"/>
<dbReference type="AlphaFoldDB" id="A0AB36XFX7"/>
<name>A0AB36XFX7_9VIBR</name>
<reference key="1">
    <citation type="submission" date="2016-07" db="EMBL/GenBank/DDBJ databases">
        <title>Nontailed viruses are major unrecognized killers of bacteria in the ocean.</title>
        <authorList>
            <person name="Kauffman K."/>
            <person name="Hussain F."/>
            <person name="Yang J."/>
            <person name="Arevalo P."/>
            <person name="Brown J."/>
            <person name="Cutler M."/>
            <person name="Kelly L."/>
            <person name="Polz M.F."/>
        </authorList>
    </citation>
    <scope>NUCLEOTIDE SEQUENCE [LARGE SCALE GENOMIC DNA]</scope>
    <source>
        <strain>10N.261.52.F7</strain>
    </source>
</reference>
<gene>
    <name evidence="4" type="ORF">BCT99_08860</name>
</gene>
<organism evidence="4">
    <name type="scientific">Vibrio lentus</name>
    <dbReference type="NCBI Taxonomy" id="136468"/>
    <lineage>
        <taxon>Bacteria</taxon>
        <taxon>Pseudomonadati</taxon>
        <taxon>Pseudomonadota</taxon>
        <taxon>Gammaproteobacteria</taxon>
        <taxon>Vibrionales</taxon>
        <taxon>Vibrionaceae</taxon>
        <taxon>Vibrio</taxon>
    </lineage>
</organism>
<evidence type="ECO:0000256" key="1">
    <source>
        <dbReference type="ARBA" id="ARBA00022723"/>
    </source>
</evidence>
<dbReference type="RefSeq" id="WP_102279963.1">
    <property type="nucleotide sequence ID" value="NZ_JAKMYA010000031.1"/>
</dbReference>
<evidence type="ECO:0000256" key="2">
    <source>
        <dbReference type="SAM" id="MobiDB-lite"/>
    </source>
</evidence>
<dbReference type="InterPro" id="IPR014710">
    <property type="entry name" value="RmlC-like_jellyroll"/>
</dbReference>
<dbReference type="EMBL" id="MCXM01000078">
    <property type="protein sequence ID" value="PMK39685.1"/>
    <property type="molecule type" value="Genomic_DNA"/>
</dbReference>
<dbReference type="InterPro" id="IPR011051">
    <property type="entry name" value="RmlC_Cupin_sf"/>
</dbReference>
<accession>A0AB36XFX7</accession>
<reference evidence="4" key="3">
    <citation type="journal article" date="2018" name="Nature">
        <title>A major lineage of non-tailed dsDNA viruses as unrecognized killers of marine bacteria.</title>
        <authorList>
            <person name="Kauffman K.M."/>
            <person name="Hussain F.A."/>
            <person name="Yang J."/>
            <person name="Arevalo P."/>
            <person name="Brown J.M."/>
            <person name="Chang W.K."/>
            <person name="VanInsberghe D."/>
            <person name="Elsherbini J."/>
            <person name="Sharma R.S."/>
            <person name="Cutler M.B."/>
            <person name="Kelly L."/>
            <person name="Polz M.F."/>
        </authorList>
    </citation>
    <scope>NUCLEOTIDE SEQUENCE</scope>
    <source>
        <strain evidence="4">10N.261.52.F7</strain>
    </source>
</reference>
<dbReference type="Gene3D" id="2.60.120.10">
    <property type="entry name" value="Jelly Rolls"/>
    <property type="match status" value="1"/>
</dbReference>
<dbReference type="InterPro" id="IPR013096">
    <property type="entry name" value="Cupin_2"/>
</dbReference>
<feature type="domain" description="Cupin type-2" evidence="3">
    <location>
        <begin position="47"/>
        <end position="118"/>
    </location>
</feature>
<reference evidence="4" key="2">
    <citation type="submission" date="2016-07" db="EMBL/GenBank/DDBJ databases">
        <authorList>
            <person name="Kauffman K."/>
            <person name="Arevalo P."/>
            <person name="Polz M.F."/>
        </authorList>
    </citation>
    <scope>NUCLEOTIDE SEQUENCE</scope>
    <source>
        <strain evidence="4">10N.261.52.F7</strain>
    </source>
</reference>
<dbReference type="GO" id="GO:0046872">
    <property type="term" value="F:metal ion binding"/>
    <property type="evidence" value="ECO:0007669"/>
    <property type="project" value="UniProtKB-KW"/>
</dbReference>
<sequence length="154" mass="16991">MSISKQAEEIKGDTFNPFPEPFRSKLGQSECKSLGDEFGLTQFGVNLELLQPNARSSLRHWHTASDEFLYVVDGEVTLVTNSGEQIIGAGMCIGFPAGIDDGHCLINHTDKIAKFIAIGSRNESDKAVYNDDDFQWVVTESGEWVACNKDGKPY</sequence>
<keyword evidence="1" id="KW-0479">Metal-binding</keyword>
<comment type="caution">
    <text evidence="4">The sequence shown here is derived from an EMBL/GenBank/DDBJ whole genome shotgun (WGS) entry which is preliminary data.</text>
</comment>
<feature type="region of interest" description="Disordered" evidence="2">
    <location>
        <begin position="1"/>
        <end position="23"/>
    </location>
</feature>
<protein>
    <submittedName>
        <fullName evidence="4">Cupin</fullName>
    </submittedName>
</protein>
<dbReference type="SUPFAM" id="SSF51182">
    <property type="entry name" value="RmlC-like cupins"/>
    <property type="match status" value="1"/>
</dbReference>
<feature type="compositionally biased region" description="Basic and acidic residues" evidence="2">
    <location>
        <begin position="1"/>
        <end position="12"/>
    </location>
</feature>
<dbReference type="PANTHER" id="PTHR35848:SF9">
    <property type="entry name" value="SLL1358 PROTEIN"/>
    <property type="match status" value="1"/>
</dbReference>
<dbReference type="CDD" id="cd02224">
    <property type="entry name" value="cupin_SPO2919-like"/>
    <property type="match status" value="1"/>
</dbReference>
<dbReference type="InterPro" id="IPR051610">
    <property type="entry name" value="GPI/OXD"/>
</dbReference>
<dbReference type="Pfam" id="PF07883">
    <property type="entry name" value="Cupin_2"/>
    <property type="match status" value="1"/>
</dbReference>